<dbReference type="RefSeq" id="WP_068556333.1">
    <property type="nucleotide sequence ID" value="NZ_LOEE01000034.1"/>
</dbReference>
<feature type="domain" description="Peptidase M15C" evidence="1">
    <location>
        <begin position="150"/>
        <end position="230"/>
    </location>
</feature>
<dbReference type="EMBL" id="LOEE01000034">
    <property type="protein sequence ID" value="KXG75480.1"/>
    <property type="molecule type" value="Genomic_DNA"/>
</dbReference>
<dbReference type="STRING" id="520762.AN619_17440"/>
<dbReference type="AlphaFoldDB" id="A0A140L4K5"/>
<keyword evidence="3" id="KW-1185">Reference proteome</keyword>
<accession>A0A140L4K5</accession>
<gene>
    <name evidence="2" type="ORF">AN619_17440</name>
</gene>
<name>A0A140L4K5_9FIRM</name>
<dbReference type="Pfam" id="PF13539">
    <property type="entry name" value="Peptidase_M15_4"/>
    <property type="match status" value="1"/>
</dbReference>
<dbReference type="Proteomes" id="UP000070456">
    <property type="component" value="Unassembled WGS sequence"/>
</dbReference>
<dbReference type="GO" id="GO:0008233">
    <property type="term" value="F:peptidase activity"/>
    <property type="evidence" value="ECO:0007669"/>
    <property type="project" value="InterPro"/>
</dbReference>
<sequence length="235" mass="26883">MGKRMGMILILLVILMGAGCMKEKKADIWENETVKKEIKGEEKVQFTFQPLPKAIADKVEGVSWKKDSPVKLEDLSYVKVLHWGFDGKIHEGELIVHKHLAQEVAEIFQILYGSKFPIEKIRLIDVYDANDDLSMADNNTSAFCFREVAGRKGVLSTHSYGMAIDINPVQNPYVRGEKVSPEAGRDYLDRTNVRKGMIIKDDACYKAFKDRGWTWGGEWKTVKDYQHFEKIIPLE</sequence>
<dbReference type="InterPro" id="IPR039561">
    <property type="entry name" value="Peptidase_M15C"/>
</dbReference>
<evidence type="ECO:0000259" key="1">
    <source>
        <dbReference type="Pfam" id="PF13539"/>
    </source>
</evidence>
<dbReference type="Gene3D" id="3.30.1380.10">
    <property type="match status" value="1"/>
</dbReference>
<comment type="caution">
    <text evidence="2">The sequence shown here is derived from an EMBL/GenBank/DDBJ whole genome shotgun (WGS) entry which is preliminary data.</text>
</comment>
<dbReference type="PROSITE" id="PS51257">
    <property type="entry name" value="PROKAR_LIPOPROTEIN"/>
    <property type="match status" value="1"/>
</dbReference>
<protein>
    <recommendedName>
        <fullName evidence="1">Peptidase M15C domain-containing protein</fullName>
    </recommendedName>
</protein>
<evidence type="ECO:0000313" key="3">
    <source>
        <dbReference type="Proteomes" id="UP000070456"/>
    </source>
</evidence>
<dbReference type="SUPFAM" id="SSF55166">
    <property type="entry name" value="Hedgehog/DD-peptidase"/>
    <property type="match status" value="1"/>
</dbReference>
<proteinExistence type="predicted"/>
<organism evidence="2 3">
    <name type="scientific">Thermotalea metallivorans</name>
    <dbReference type="NCBI Taxonomy" id="520762"/>
    <lineage>
        <taxon>Bacteria</taxon>
        <taxon>Bacillati</taxon>
        <taxon>Bacillota</taxon>
        <taxon>Clostridia</taxon>
        <taxon>Peptostreptococcales</taxon>
        <taxon>Thermotaleaceae</taxon>
        <taxon>Thermotalea</taxon>
    </lineage>
</organism>
<evidence type="ECO:0000313" key="2">
    <source>
        <dbReference type="EMBL" id="KXG75480.1"/>
    </source>
</evidence>
<dbReference type="OrthoDB" id="9799970at2"/>
<dbReference type="PATRIC" id="fig|520762.4.peg.1937"/>
<dbReference type="InterPro" id="IPR009045">
    <property type="entry name" value="Zn_M74/Hedgehog-like"/>
</dbReference>
<reference evidence="2 3" key="1">
    <citation type="submission" date="2015-12" db="EMBL/GenBank/DDBJ databases">
        <title>Draft genome sequence of the thermoanaerobe Thermotalea metallivorans, an isolate from the runoff channel of the Great Artesian Basin, Australia.</title>
        <authorList>
            <person name="Patel B.K."/>
        </authorList>
    </citation>
    <scope>NUCLEOTIDE SEQUENCE [LARGE SCALE GENOMIC DNA]</scope>
    <source>
        <strain evidence="2 3">B2-1</strain>
    </source>
</reference>